<keyword evidence="2" id="KW-0472">Membrane</keyword>
<accession>A0A6G1PBG2</accession>
<evidence type="ECO:0000256" key="2">
    <source>
        <dbReference type="SAM" id="Phobius"/>
    </source>
</evidence>
<evidence type="ECO:0000256" key="1">
    <source>
        <dbReference type="SAM" id="MobiDB-lite"/>
    </source>
</evidence>
<keyword evidence="2" id="KW-1133">Transmembrane helix</keyword>
<dbReference type="EMBL" id="CM015714">
    <property type="protein sequence ID" value="KAF3687640.1"/>
    <property type="molecule type" value="Genomic_DNA"/>
</dbReference>
<dbReference type="Proteomes" id="UP000503349">
    <property type="component" value="Chromosome 3"/>
</dbReference>
<feature type="region of interest" description="Disordered" evidence="1">
    <location>
        <begin position="81"/>
        <end position="105"/>
    </location>
</feature>
<protein>
    <submittedName>
        <fullName evidence="3">Uncharacterized protein</fullName>
    </submittedName>
</protein>
<feature type="transmembrane region" description="Helical" evidence="2">
    <location>
        <begin position="234"/>
        <end position="256"/>
    </location>
</feature>
<reference evidence="3 4" key="1">
    <citation type="submission" date="2019-02" db="EMBL/GenBank/DDBJ databases">
        <title>Opniocepnalus argus genome.</title>
        <authorList>
            <person name="Zhou C."/>
            <person name="Xiao S."/>
        </authorList>
    </citation>
    <scope>NUCLEOTIDE SEQUENCE [LARGE SCALE GENOMIC DNA]</scope>
    <source>
        <strain evidence="3">OARG1902GOOAL</strain>
        <tissue evidence="3">Muscle</tissue>
    </source>
</reference>
<gene>
    <name evidence="3" type="ORF">EXN66_Car003312</name>
</gene>
<sequence length="281" mass="31870">MTRAALTKLFILVILAFIICLPEFFSLYKVSKVNFLCLPYRPCVRGNQGKKGVYGEITGAEIRRICDPAQTAEHEKLEQACAQENQSNTSGLVSDSRGSSENPEDSWFTCQTDTDMVELRSNILNSAIKVYLKVSMEFQLDNQETLNLTLYARGNLSSLHLNSPEVEEEQEMTVDEEQSDAFYCCLPVLPTSELSNQSHCLLWLTNQTVLKATAREKLPRKWTQTGEWRCILRVVWLALVCVVLLTVTTVIGQIYWKIRSGTHLHHRGHPSTSLLTEEQAR</sequence>
<keyword evidence="4" id="KW-1185">Reference proteome</keyword>
<name>A0A6G1PBG2_CHAAH</name>
<dbReference type="AlphaFoldDB" id="A0A6G1PBG2"/>
<organism evidence="3 4">
    <name type="scientific">Channa argus</name>
    <name type="common">Northern snakehead</name>
    <name type="synonym">Ophicephalus argus</name>
    <dbReference type="NCBI Taxonomy" id="215402"/>
    <lineage>
        <taxon>Eukaryota</taxon>
        <taxon>Metazoa</taxon>
        <taxon>Chordata</taxon>
        <taxon>Craniata</taxon>
        <taxon>Vertebrata</taxon>
        <taxon>Euteleostomi</taxon>
        <taxon>Actinopterygii</taxon>
        <taxon>Neopterygii</taxon>
        <taxon>Teleostei</taxon>
        <taxon>Neoteleostei</taxon>
        <taxon>Acanthomorphata</taxon>
        <taxon>Anabantaria</taxon>
        <taxon>Anabantiformes</taxon>
        <taxon>Channoidei</taxon>
        <taxon>Channidae</taxon>
        <taxon>Channa</taxon>
    </lineage>
</organism>
<keyword evidence="2" id="KW-0812">Transmembrane</keyword>
<proteinExistence type="predicted"/>
<feature type="compositionally biased region" description="Polar residues" evidence="1">
    <location>
        <begin position="82"/>
        <end position="101"/>
    </location>
</feature>
<evidence type="ECO:0000313" key="3">
    <source>
        <dbReference type="EMBL" id="KAF3687640.1"/>
    </source>
</evidence>
<reference evidence="4" key="2">
    <citation type="submission" date="2019-02" db="EMBL/GenBank/DDBJ databases">
        <title>Opniocepnalus argus Var Kimnra genome.</title>
        <authorList>
            <person name="Zhou C."/>
            <person name="Xiao S."/>
        </authorList>
    </citation>
    <scope>NUCLEOTIDE SEQUENCE [LARGE SCALE GENOMIC DNA]</scope>
</reference>
<evidence type="ECO:0000313" key="4">
    <source>
        <dbReference type="Proteomes" id="UP000503349"/>
    </source>
</evidence>